<feature type="region of interest" description="Disordered" evidence="3">
    <location>
        <begin position="123"/>
        <end position="245"/>
    </location>
</feature>
<feature type="compositionally biased region" description="Low complexity" evidence="3">
    <location>
        <begin position="695"/>
        <end position="719"/>
    </location>
</feature>
<dbReference type="GO" id="GO:0005634">
    <property type="term" value="C:nucleus"/>
    <property type="evidence" value="ECO:0007669"/>
    <property type="project" value="UniProtKB-SubCell"/>
</dbReference>
<dbReference type="SUPFAM" id="SSF57701">
    <property type="entry name" value="Zn2/Cys6 DNA-binding domain"/>
    <property type="match status" value="1"/>
</dbReference>
<dbReference type="Gene3D" id="4.10.240.10">
    <property type="entry name" value="Zn(2)-C6 fungal-type DNA-binding domain"/>
    <property type="match status" value="1"/>
</dbReference>
<dbReference type="OrthoDB" id="5278208at2759"/>
<name>A0A8K0LDI7_9PEZI</name>
<dbReference type="InterPro" id="IPR036864">
    <property type="entry name" value="Zn2-C6_fun-type_DNA-bd_sf"/>
</dbReference>
<evidence type="ECO:0000256" key="2">
    <source>
        <dbReference type="ARBA" id="ARBA00023242"/>
    </source>
</evidence>
<evidence type="ECO:0000256" key="1">
    <source>
        <dbReference type="ARBA" id="ARBA00004123"/>
    </source>
</evidence>
<proteinExistence type="predicted"/>
<dbReference type="SMART" id="SM00066">
    <property type="entry name" value="GAL4"/>
    <property type="match status" value="1"/>
</dbReference>
<dbReference type="Pfam" id="PF00172">
    <property type="entry name" value="Zn_clus"/>
    <property type="match status" value="1"/>
</dbReference>
<feature type="compositionally biased region" description="Basic residues" evidence="3">
    <location>
        <begin position="795"/>
        <end position="805"/>
    </location>
</feature>
<dbReference type="PANTHER" id="PTHR37534">
    <property type="entry name" value="TRANSCRIPTIONAL ACTIVATOR PROTEIN UGA3"/>
    <property type="match status" value="1"/>
</dbReference>
<feature type="compositionally biased region" description="Basic residues" evidence="3">
    <location>
        <begin position="77"/>
        <end position="88"/>
    </location>
</feature>
<dbReference type="PROSITE" id="PS00463">
    <property type="entry name" value="ZN2_CY6_FUNGAL_1"/>
    <property type="match status" value="1"/>
</dbReference>
<gene>
    <name evidence="5" type="ORF">KVT40_001235</name>
</gene>
<dbReference type="GO" id="GO:0000976">
    <property type="term" value="F:transcription cis-regulatory region binding"/>
    <property type="evidence" value="ECO:0007669"/>
    <property type="project" value="TreeGrafter"/>
</dbReference>
<dbReference type="GO" id="GO:0045944">
    <property type="term" value="P:positive regulation of transcription by RNA polymerase II"/>
    <property type="evidence" value="ECO:0007669"/>
    <property type="project" value="TreeGrafter"/>
</dbReference>
<protein>
    <recommendedName>
        <fullName evidence="4">Zn(2)-C6 fungal-type domain-containing protein</fullName>
    </recommendedName>
</protein>
<keyword evidence="6" id="KW-1185">Reference proteome</keyword>
<feature type="compositionally biased region" description="Low complexity" evidence="3">
    <location>
        <begin position="201"/>
        <end position="218"/>
    </location>
</feature>
<dbReference type="PROSITE" id="PS50048">
    <property type="entry name" value="ZN2_CY6_FUNGAL_2"/>
    <property type="match status" value="1"/>
</dbReference>
<dbReference type="AlphaFoldDB" id="A0A8K0LDI7"/>
<keyword evidence="2" id="KW-0539">Nucleus</keyword>
<comment type="caution">
    <text evidence="5">The sequence shown here is derived from an EMBL/GenBank/DDBJ whole genome shotgun (WGS) entry which is preliminary data.</text>
</comment>
<dbReference type="InterPro" id="IPR021858">
    <property type="entry name" value="Fun_TF"/>
</dbReference>
<dbReference type="InterPro" id="IPR001138">
    <property type="entry name" value="Zn2Cys6_DnaBD"/>
</dbReference>
<comment type="subcellular location">
    <subcellularLocation>
        <location evidence="1">Nucleus</location>
    </subcellularLocation>
</comment>
<dbReference type="Proteomes" id="UP000809789">
    <property type="component" value="Unassembled WGS sequence"/>
</dbReference>
<sequence>MTSAFALNSFGMDGHCGYMPPPPGAYYAEDESPMISPDIYGPQLHQLNTLSTESLHQYGDFDDSSLSLVSPVDGPSKGKRRQHGIDHVKHKRTRSGCYTCRQRRVKCDETHPTCERCRKGKRECVYPDPSSLKPTRDPSKIRSVPADSGSNTSGDEGDGSESQRLPPIPDEKDESGTGIASSEPSSAISGPTDGMQFPAHDSMSPSSKEKSPTSPSDSVVKPGAKRPQPNRQASKQQLRQAQFTGPKWAKLPKDIRFYIKYHRDNITCDHYALKYDGTDFLKTTFLEIALSYEPLLCAITAFSAYFHTLTLPNGKLSMFLRYYDRSVQTLRESLAKSPRHSPATLLTILQLATFEEYLGDWVNVMSHQRAAHEILTQLFTPENIMQNETRRKIVSWYLRFDIVTGLISNNETVLGREWHHTVTEYYIRQEADRPADLGCIFEASIAKSRLLATDIALLFGRKGKGAITDEEFMSGLEELKQRVNKRDEEITTAFADTRTYVTDFPRAPPACERNDAIVDSTGPDFLLSGDLSIWNVIQVDWWAIKLVFLGQLYQLDKSINPLTMVEVSYSICRMFEAMEYGASLSQSAILGAHASLGIAATTLPKDSRHALWCRRKFAVIERCGYVYPPSFRARMSDLWSADVTEWWLPDNELLLPILRSIREFVDYRTTNPQTSLSTSLREMSAIFEAMKVEESGTGSHTGTTTNAGAGTGSQAGSVGQKSPGAQGGGYGYGRAGGMGEYGEHGESGQGGLAGEERNPWDREGGGRGGWSMVAEWAWKQELGFVKRTYRKSRARLVTNRPRRGAHTSGARWTLGPGHIHAAQAQRARARPSRA</sequence>
<dbReference type="Pfam" id="PF11951">
    <property type="entry name" value="Fungal_trans_2"/>
    <property type="match status" value="1"/>
</dbReference>
<feature type="region of interest" description="Disordered" evidence="3">
    <location>
        <begin position="795"/>
        <end position="834"/>
    </location>
</feature>
<feature type="compositionally biased region" description="Polar residues" evidence="3">
    <location>
        <begin position="178"/>
        <end position="189"/>
    </location>
</feature>
<dbReference type="EMBL" id="JAESVG020000001">
    <property type="protein sequence ID" value="KAG8632095.1"/>
    <property type="molecule type" value="Genomic_DNA"/>
</dbReference>
<dbReference type="PANTHER" id="PTHR37534:SF10">
    <property type="entry name" value="ZN(II)2CYS6 TRANSCRIPTION FACTOR (EUROFUNG)"/>
    <property type="match status" value="1"/>
</dbReference>
<feature type="region of interest" description="Disordered" evidence="3">
    <location>
        <begin position="62"/>
        <end position="88"/>
    </location>
</feature>
<feature type="compositionally biased region" description="Low complexity" evidence="3">
    <location>
        <begin position="64"/>
        <end position="75"/>
    </location>
</feature>
<feature type="region of interest" description="Disordered" evidence="3">
    <location>
        <begin position="693"/>
        <end position="731"/>
    </location>
</feature>
<evidence type="ECO:0000256" key="3">
    <source>
        <dbReference type="SAM" id="MobiDB-lite"/>
    </source>
</evidence>
<evidence type="ECO:0000313" key="5">
    <source>
        <dbReference type="EMBL" id="KAG8632095.1"/>
    </source>
</evidence>
<evidence type="ECO:0000313" key="6">
    <source>
        <dbReference type="Proteomes" id="UP000809789"/>
    </source>
</evidence>
<dbReference type="GO" id="GO:0000981">
    <property type="term" value="F:DNA-binding transcription factor activity, RNA polymerase II-specific"/>
    <property type="evidence" value="ECO:0007669"/>
    <property type="project" value="InterPro"/>
</dbReference>
<dbReference type="CDD" id="cd00067">
    <property type="entry name" value="GAL4"/>
    <property type="match status" value="1"/>
</dbReference>
<evidence type="ECO:0000259" key="4">
    <source>
        <dbReference type="PROSITE" id="PS50048"/>
    </source>
</evidence>
<feature type="domain" description="Zn(2)-C6 fungal-type" evidence="4">
    <location>
        <begin position="96"/>
        <end position="126"/>
    </location>
</feature>
<accession>A0A8K0LDI7</accession>
<organism evidence="5 6">
    <name type="scientific">Elsinoe batatas</name>
    <dbReference type="NCBI Taxonomy" id="2601811"/>
    <lineage>
        <taxon>Eukaryota</taxon>
        <taxon>Fungi</taxon>
        <taxon>Dikarya</taxon>
        <taxon>Ascomycota</taxon>
        <taxon>Pezizomycotina</taxon>
        <taxon>Dothideomycetes</taxon>
        <taxon>Dothideomycetidae</taxon>
        <taxon>Myriangiales</taxon>
        <taxon>Elsinoaceae</taxon>
        <taxon>Elsinoe</taxon>
    </lineage>
</organism>
<dbReference type="GO" id="GO:0008270">
    <property type="term" value="F:zinc ion binding"/>
    <property type="evidence" value="ECO:0007669"/>
    <property type="project" value="InterPro"/>
</dbReference>
<reference evidence="5" key="1">
    <citation type="submission" date="2021-07" db="EMBL/GenBank/DDBJ databases">
        <title>Elsinoe batatas strain:CRI-CJ2 Genome sequencing and assembly.</title>
        <authorList>
            <person name="Huang L."/>
        </authorList>
    </citation>
    <scope>NUCLEOTIDE SEQUENCE</scope>
    <source>
        <strain evidence="5">CRI-CJ2</strain>
    </source>
</reference>
<feature type="compositionally biased region" description="Polar residues" evidence="3">
    <location>
        <begin position="229"/>
        <end position="243"/>
    </location>
</feature>